<evidence type="ECO:0000313" key="4">
    <source>
        <dbReference type="Proteomes" id="UP000219559"/>
    </source>
</evidence>
<protein>
    <submittedName>
        <fullName evidence="3">HNH endonuclease</fullName>
    </submittedName>
</protein>
<dbReference type="EMBL" id="NBWU01000001">
    <property type="protein sequence ID" value="PCE66623.1"/>
    <property type="molecule type" value="Genomic_DNA"/>
</dbReference>
<comment type="caution">
    <text evidence="3">The sequence shown here is derived from an EMBL/GenBank/DDBJ whole genome shotgun (WGS) entry which is preliminary data.</text>
</comment>
<dbReference type="InterPro" id="IPR044925">
    <property type="entry name" value="His-Me_finger_sf"/>
</dbReference>
<dbReference type="Pfam" id="PF13392">
    <property type="entry name" value="HNH_3"/>
    <property type="match status" value="1"/>
</dbReference>
<proteinExistence type="predicted"/>
<keyword evidence="3" id="KW-0255">Endonuclease</keyword>
<dbReference type="Pfam" id="PF07463">
    <property type="entry name" value="NUMOD4"/>
    <property type="match status" value="1"/>
</dbReference>
<keyword evidence="3" id="KW-0378">Hydrolase</keyword>
<dbReference type="SUPFAM" id="SSF54060">
    <property type="entry name" value="His-Me finger endonucleases"/>
    <property type="match status" value="1"/>
</dbReference>
<accession>A0A2A4GDU4</accession>
<keyword evidence="4" id="KW-1185">Reference proteome</keyword>
<keyword evidence="3" id="KW-0540">Nuclease</keyword>
<evidence type="ECO:0000259" key="2">
    <source>
        <dbReference type="Pfam" id="PF13392"/>
    </source>
</evidence>
<sequence length="185" mass="22022">MIKSYWNEEWKPILFDEKISKHEKFKISNYGRVLNCKIDPDENTLAKPSYIGGYLKLTVRQVSKKTTTRYVHKLVAQHFIKKDSDEQKYVIHKDYDKTNNHVDNLKWVTRKEKENHQLSNPAWREAASKVSYSKLTETKVKLIKKKLNDPNRRTRLKMIAKQFGISEMQLYRIKTGENWGYVTVD</sequence>
<dbReference type="GO" id="GO:0004519">
    <property type="term" value="F:endonuclease activity"/>
    <property type="evidence" value="ECO:0007669"/>
    <property type="project" value="UniProtKB-KW"/>
</dbReference>
<name>A0A2A4GDU4_9FLAO</name>
<feature type="domain" description="HNH nuclease" evidence="2">
    <location>
        <begin position="69"/>
        <end position="113"/>
    </location>
</feature>
<dbReference type="Proteomes" id="UP000219559">
    <property type="component" value="Unassembled WGS sequence"/>
</dbReference>
<evidence type="ECO:0000259" key="1">
    <source>
        <dbReference type="Pfam" id="PF07463"/>
    </source>
</evidence>
<dbReference type="InterPro" id="IPR003615">
    <property type="entry name" value="HNH_nuc"/>
</dbReference>
<gene>
    <name evidence="3" type="ORF">B7P33_04835</name>
</gene>
<dbReference type="InterPro" id="IPR010902">
    <property type="entry name" value="NUMOD4"/>
</dbReference>
<dbReference type="RefSeq" id="WP_097442144.1">
    <property type="nucleotide sequence ID" value="NZ_NBWU01000001.1"/>
</dbReference>
<evidence type="ECO:0000313" key="3">
    <source>
        <dbReference type="EMBL" id="PCE66623.1"/>
    </source>
</evidence>
<dbReference type="OrthoDB" id="6631788at2"/>
<reference evidence="3 4" key="1">
    <citation type="submission" date="2017-04" db="EMBL/GenBank/DDBJ databases">
        <title>A new member of the family Flavobacteriaceae isolated from ascidians.</title>
        <authorList>
            <person name="Chen L."/>
        </authorList>
    </citation>
    <scope>NUCLEOTIDE SEQUENCE [LARGE SCALE GENOMIC DNA]</scope>
    <source>
        <strain evidence="3 4">HQA918</strain>
    </source>
</reference>
<dbReference type="GO" id="GO:0016788">
    <property type="term" value="F:hydrolase activity, acting on ester bonds"/>
    <property type="evidence" value="ECO:0007669"/>
    <property type="project" value="InterPro"/>
</dbReference>
<feature type="domain" description="NUMOD4" evidence="1">
    <location>
        <begin position="8"/>
        <end position="58"/>
    </location>
</feature>
<dbReference type="AlphaFoldDB" id="A0A2A4GDU4"/>
<dbReference type="Gene3D" id="3.90.75.20">
    <property type="match status" value="1"/>
</dbReference>
<organism evidence="3 4">
    <name type="scientific">Sediminicola luteus</name>
    <dbReference type="NCBI Taxonomy" id="319238"/>
    <lineage>
        <taxon>Bacteria</taxon>
        <taxon>Pseudomonadati</taxon>
        <taxon>Bacteroidota</taxon>
        <taxon>Flavobacteriia</taxon>
        <taxon>Flavobacteriales</taxon>
        <taxon>Flavobacteriaceae</taxon>
        <taxon>Sediminicola</taxon>
    </lineage>
</organism>